<protein>
    <submittedName>
        <fullName evidence="2">Uncharacterized protein</fullName>
    </submittedName>
</protein>
<evidence type="ECO:0000313" key="2">
    <source>
        <dbReference type="EMBL" id="KLT46532.1"/>
    </source>
</evidence>
<keyword evidence="1" id="KW-1133">Transmembrane helix</keyword>
<dbReference type="Proteomes" id="UP000053611">
    <property type="component" value="Unassembled WGS sequence"/>
</dbReference>
<organism evidence="2 3">
    <name type="scientific">Cutaneotrichosporon oleaginosum</name>
    <dbReference type="NCBI Taxonomy" id="879819"/>
    <lineage>
        <taxon>Eukaryota</taxon>
        <taxon>Fungi</taxon>
        <taxon>Dikarya</taxon>
        <taxon>Basidiomycota</taxon>
        <taxon>Agaricomycotina</taxon>
        <taxon>Tremellomycetes</taxon>
        <taxon>Trichosporonales</taxon>
        <taxon>Trichosporonaceae</taxon>
        <taxon>Cutaneotrichosporon</taxon>
    </lineage>
</organism>
<keyword evidence="3" id="KW-1185">Reference proteome</keyword>
<gene>
    <name evidence="2" type="ORF">CC85DRAFT_298718</name>
</gene>
<accession>A0A0J0XZQ9</accession>
<dbReference type="GeneID" id="28985662"/>
<dbReference type="EMBL" id="KQ087177">
    <property type="protein sequence ID" value="KLT46532.1"/>
    <property type="molecule type" value="Genomic_DNA"/>
</dbReference>
<proteinExistence type="predicted"/>
<dbReference type="AlphaFoldDB" id="A0A0J0XZQ9"/>
<evidence type="ECO:0000313" key="3">
    <source>
        <dbReference type="Proteomes" id="UP000053611"/>
    </source>
</evidence>
<dbReference type="RefSeq" id="XP_018283023.1">
    <property type="nucleotide sequence ID" value="XM_018425059.1"/>
</dbReference>
<evidence type="ECO:0000256" key="1">
    <source>
        <dbReference type="SAM" id="Phobius"/>
    </source>
</evidence>
<sequence length="100" mass="10796">MLARPVLRATAAARVGLRPATPFQLRASSTATSAPKVGKIKQAIDNTPVDLYPLFFFVSAAVAGSFFSAYCPDNAHTVMGYTLATDPHLRLKPTSMQQRE</sequence>
<keyword evidence="1" id="KW-0812">Transmembrane</keyword>
<reference evidence="2 3" key="1">
    <citation type="submission" date="2015-03" db="EMBL/GenBank/DDBJ databases">
        <title>Genomics and transcriptomics of the oil-accumulating basidiomycete yeast T. oleaginosus allow insights into substrate utilization and the diverse evolutionary trajectories of mating systems in fungi.</title>
        <authorList>
            <consortium name="DOE Joint Genome Institute"/>
            <person name="Kourist R."/>
            <person name="Kracht O."/>
            <person name="Bracharz F."/>
            <person name="Lipzen A."/>
            <person name="Nolan M."/>
            <person name="Ohm R."/>
            <person name="Grigoriev I."/>
            <person name="Sun S."/>
            <person name="Heitman J."/>
            <person name="Bruck T."/>
            <person name="Nowrousian M."/>
        </authorList>
    </citation>
    <scope>NUCLEOTIDE SEQUENCE [LARGE SCALE GENOMIC DNA]</scope>
    <source>
        <strain evidence="2 3">IBC0246</strain>
    </source>
</reference>
<name>A0A0J0XZQ9_9TREE</name>
<feature type="transmembrane region" description="Helical" evidence="1">
    <location>
        <begin position="51"/>
        <end position="71"/>
    </location>
</feature>
<keyword evidence="1" id="KW-0472">Membrane</keyword>